<protein>
    <recommendedName>
        <fullName evidence="3">Thioredoxin domain-containing protein</fullName>
    </recommendedName>
</protein>
<reference evidence="1 2" key="1">
    <citation type="submission" date="2020-11" db="EMBL/GenBank/DDBJ databases">
        <title>A novel isolate from a Black sea contaminated sediment with potential to produce alkanes: Plantactinospora alkalitolerans sp. nov.</title>
        <authorList>
            <person name="Carro L."/>
            <person name="Veyisoglu A."/>
            <person name="Guven K."/>
            <person name="Schumann P."/>
            <person name="Klenk H.-P."/>
            <person name="Sahin N."/>
        </authorList>
    </citation>
    <scope>NUCLEOTIDE SEQUENCE [LARGE SCALE GENOMIC DNA]</scope>
    <source>
        <strain evidence="1 2">S1510</strain>
    </source>
</reference>
<dbReference type="RefSeq" id="WP_196204354.1">
    <property type="nucleotide sequence ID" value="NZ_JADPUN010000252.1"/>
</dbReference>
<evidence type="ECO:0000313" key="2">
    <source>
        <dbReference type="Proteomes" id="UP000638560"/>
    </source>
</evidence>
<comment type="caution">
    <text evidence="1">The sequence shown here is derived from an EMBL/GenBank/DDBJ whole genome shotgun (WGS) entry which is preliminary data.</text>
</comment>
<organism evidence="1 2">
    <name type="scientific">Plantactinospora alkalitolerans</name>
    <dbReference type="NCBI Taxonomy" id="2789879"/>
    <lineage>
        <taxon>Bacteria</taxon>
        <taxon>Bacillati</taxon>
        <taxon>Actinomycetota</taxon>
        <taxon>Actinomycetes</taxon>
        <taxon>Micromonosporales</taxon>
        <taxon>Micromonosporaceae</taxon>
        <taxon>Plantactinospora</taxon>
    </lineage>
</organism>
<accession>A0ABS0H2X2</accession>
<evidence type="ECO:0000313" key="1">
    <source>
        <dbReference type="EMBL" id="MBF9132830.1"/>
    </source>
</evidence>
<evidence type="ECO:0008006" key="3">
    <source>
        <dbReference type="Google" id="ProtNLM"/>
    </source>
</evidence>
<gene>
    <name evidence="1" type="ORF">I0C86_28305</name>
</gene>
<sequence>MELFFGLVLLVLAAGMVVLFAMVGELASRVGDPASRSRSAEVLPLEQARLGHVPADWPDRLAPLGSADRAVLLVLSTVCNTCRQLAPEVAALAGTGVDGGPLLGVVITCGNADSGAEFVATYGLDRLPYHVDVAGEWVQNEFDIHTSPAAVLFAAGRARAALLFDDVAALLARSVQILNERRSEEVVR</sequence>
<dbReference type="InterPro" id="IPR036249">
    <property type="entry name" value="Thioredoxin-like_sf"/>
</dbReference>
<dbReference type="Proteomes" id="UP000638560">
    <property type="component" value="Unassembled WGS sequence"/>
</dbReference>
<proteinExistence type="predicted"/>
<dbReference type="SUPFAM" id="SSF52833">
    <property type="entry name" value="Thioredoxin-like"/>
    <property type="match status" value="1"/>
</dbReference>
<dbReference type="EMBL" id="JADPUN010000252">
    <property type="protein sequence ID" value="MBF9132830.1"/>
    <property type="molecule type" value="Genomic_DNA"/>
</dbReference>
<keyword evidence="2" id="KW-1185">Reference proteome</keyword>
<name>A0ABS0H2X2_9ACTN</name>